<protein>
    <submittedName>
        <fullName evidence="3">Small ubiquitin-related modifier, putative</fullName>
    </submittedName>
</protein>
<feature type="region of interest" description="Disordered" evidence="1">
    <location>
        <begin position="155"/>
        <end position="177"/>
    </location>
</feature>
<proteinExistence type="predicted"/>
<reference evidence="3 4" key="1">
    <citation type="submission" date="2021-06" db="EMBL/GenBank/DDBJ databases">
        <title>Genome sequence of Babesia caballi.</title>
        <authorList>
            <person name="Yamagishi J."/>
            <person name="Kidaka T."/>
            <person name="Ochi A."/>
        </authorList>
    </citation>
    <scope>NUCLEOTIDE SEQUENCE [LARGE SCALE GENOMIC DNA]</scope>
    <source>
        <strain evidence="3">USDA-D6B2</strain>
    </source>
</reference>
<sequence>MAEATEASAPEHIQIKVRSPDGSEVYFKIKRKTKLEKLMTTYCNRLGQSPDAVRFLFDGDRIKGDATPEDLGIEHGDIIDAMVQQTGGAECAEQRAARGPNCPLEVSVGGLLDLLNLVVDAGADGRSVLGDDVADDGSGELAGLRHGVAVEETAEHGAGEEVTSAGGVDDIDTGGRDEEDLALEDDDGARVAHGHDDSLVLGVFTLGLLHEEVEQLIGLLQVVEQGVLFEGSADVGGLVRQDLQLVAPLPHAHHVRKEDDELLLAGNAVRGAHHEAGNGDVVVLVHDRLVDVGLGDGFGGAHQEVLAAVGIRGDEVVQLAGKGVGSVDDLEVDAVGAQKFVELVAEVVGAVDAEVGALASAEAVGAGNVRSGTTGVLGKDFQLLLKLLGGLGGDAIRHTLVDLQAVNHRLVNTGNDVIQGVAGEEDARGAGLQDFLTGGVDRKNRWGGGAHAASDNAEDGGEEKEGVHLDLTPTRISVREWTSHAQTYMQQGLSLSPKSTNKLWLYMVLKCIVYGLNSSRNEPVAVSSKHALALFCLIALPSPVTLMQTT</sequence>
<feature type="domain" description="Ubiquitin-like" evidence="2">
    <location>
        <begin position="13"/>
        <end position="88"/>
    </location>
</feature>
<evidence type="ECO:0000313" key="3">
    <source>
        <dbReference type="EMBL" id="GIX66343.1"/>
    </source>
</evidence>
<dbReference type="PANTHER" id="PTHR10562">
    <property type="entry name" value="SMALL UBIQUITIN-RELATED MODIFIER"/>
    <property type="match status" value="1"/>
</dbReference>
<gene>
    <name evidence="3" type="ORF">BcabD6B2_57790</name>
</gene>
<evidence type="ECO:0000259" key="2">
    <source>
        <dbReference type="PROSITE" id="PS50053"/>
    </source>
</evidence>
<dbReference type="RefSeq" id="XP_067718412.1">
    <property type="nucleotide sequence ID" value="XM_067862311.1"/>
</dbReference>
<dbReference type="EMBL" id="BPLF01000006">
    <property type="protein sequence ID" value="GIX66343.1"/>
    <property type="molecule type" value="Genomic_DNA"/>
</dbReference>
<dbReference type="AlphaFoldDB" id="A0AAV4M1U2"/>
<dbReference type="InterPro" id="IPR022617">
    <property type="entry name" value="Rad60/SUMO-like_dom"/>
</dbReference>
<dbReference type="Pfam" id="PF11976">
    <property type="entry name" value="Rad60-SLD"/>
    <property type="match status" value="1"/>
</dbReference>
<dbReference type="PROSITE" id="PS50053">
    <property type="entry name" value="UBIQUITIN_2"/>
    <property type="match status" value="1"/>
</dbReference>
<name>A0AAV4M1U2_BABCB</name>
<evidence type="ECO:0000256" key="1">
    <source>
        <dbReference type="SAM" id="MobiDB-lite"/>
    </source>
</evidence>
<dbReference type="CDD" id="cd16116">
    <property type="entry name" value="Ubl_Smt3_like"/>
    <property type="match status" value="1"/>
</dbReference>
<dbReference type="Proteomes" id="UP001497744">
    <property type="component" value="Unassembled WGS sequence"/>
</dbReference>
<organism evidence="3 4">
    <name type="scientific">Babesia caballi</name>
    <dbReference type="NCBI Taxonomy" id="5871"/>
    <lineage>
        <taxon>Eukaryota</taxon>
        <taxon>Sar</taxon>
        <taxon>Alveolata</taxon>
        <taxon>Apicomplexa</taxon>
        <taxon>Aconoidasida</taxon>
        <taxon>Piroplasmida</taxon>
        <taxon>Babesiidae</taxon>
        <taxon>Babesia</taxon>
    </lineage>
</organism>
<dbReference type="GeneID" id="94197824"/>
<comment type="caution">
    <text evidence="3">The sequence shown here is derived from an EMBL/GenBank/DDBJ whole genome shotgun (WGS) entry which is preliminary data.</text>
</comment>
<evidence type="ECO:0000313" key="4">
    <source>
        <dbReference type="Proteomes" id="UP001497744"/>
    </source>
</evidence>
<dbReference type="SMART" id="SM00213">
    <property type="entry name" value="UBQ"/>
    <property type="match status" value="1"/>
</dbReference>
<keyword evidence="4" id="KW-1185">Reference proteome</keyword>
<dbReference type="FunFam" id="3.10.20.90:FF:000202">
    <property type="entry name" value="Small ubiquitin-related modifier I"/>
    <property type="match status" value="1"/>
</dbReference>
<dbReference type="InterPro" id="IPR029071">
    <property type="entry name" value="Ubiquitin-like_domsf"/>
</dbReference>
<dbReference type="SUPFAM" id="SSF54236">
    <property type="entry name" value="Ubiquitin-like"/>
    <property type="match status" value="1"/>
</dbReference>
<accession>A0AAV4M1U2</accession>
<dbReference type="Gene3D" id="3.10.20.90">
    <property type="entry name" value="Phosphatidylinositol 3-kinase Catalytic Subunit, Chain A, domain 1"/>
    <property type="match status" value="1"/>
</dbReference>
<dbReference type="InterPro" id="IPR000626">
    <property type="entry name" value="Ubiquitin-like_dom"/>
</dbReference>